<dbReference type="PROSITE" id="PS51173">
    <property type="entry name" value="CBM2"/>
    <property type="match status" value="1"/>
</dbReference>
<dbReference type="PROSITE" id="PS51910">
    <property type="entry name" value="GH18_2"/>
    <property type="match status" value="1"/>
</dbReference>
<dbReference type="GO" id="GO:0006032">
    <property type="term" value="P:chitin catabolic process"/>
    <property type="evidence" value="ECO:0007669"/>
    <property type="project" value="UniProtKB-KW"/>
</dbReference>
<name>A0A109MXC4_9BACI</name>
<dbReference type="EC" id="3.2.1.14" evidence="2"/>
<dbReference type="PROSITE" id="PS01095">
    <property type="entry name" value="GH18_1"/>
    <property type="match status" value="1"/>
</dbReference>
<evidence type="ECO:0000256" key="5">
    <source>
        <dbReference type="ARBA" id="ARBA00023295"/>
    </source>
</evidence>
<organism evidence="10 11">
    <name type="scientific">Peribacillus simplex</name>
    <dbReference type="NCBI Taxonomy" id="1478"/>
    <lineage>
        <taxon>Bacteria</taxon>
        <taxon>Bacillati</taxon>
        <taxon>Bacillota</taxon>
        <taxon>Bacilli</taxon>
        <taxon>Bacillales</taxon>
        <taxon>Bacillaceae</taxon>
        <taxon>Peribacillus</taxon>
    </lineage>
</organism>
<comment type="catalytic activity">
    <reaction evidence="1">
        <text>Random endo-hydrolysis of N-acetyl-beta-D-glucosaminide (1-&gt;4)-beta-linkages in chitin and chitodextrins.</text>
        <dbReference type="EC" id="3.2.1.14"/>
    </reaction>
</comment>
<dbReference type="InterPro" id="IPR001223">
    <property type="entry name" value="Glyco_hydro18_cat"/>
</dbReference>
<dbReference type="InterPro" id="IPR050314">
    <property type="entry name" value="Glycosyl_Hydrlase_18"/>
</dbReference>
<dbReference type="Pfam" id="PF00553">
    <property type="entry name" value="CBM_2"/>
    <property type="match status" value="1"/>
</dbReference>
<dbReference type="InterPro" id="IPR012291">
    <property type="entry name" value="CBM2_carb-bd_dom_sf"/>
</dbReference>
<dbReference type="GO" id="GO:0008843">
    <property type="term" value="F:endochitinase activity"/>
    <property type="evidence" value="ECO:0007669"/>
    <property type="project" value="UniProtKB-EC"/>
</dbReference>
<dbReference type="PANTHER" id="PTHR11177:SF317">
    <property type="entry name" value="CHITINASE 12-RELATED"/>
    <property type="match status" value="1"/>
</dbReference>
<protein>
    <recommendedName>
        <fullName evidence="2">chitinase</fullName>
        <ecNumber evidence="2">3.2.1.14</ecNumber>
    </recommendedName>
</protein>
<keyword evidence="3 6" id="KW-0378">Hydrolase</keyword>
<dbReference type="Gene3D" id="3.10.50.10">
    <property type="match status" value="1"/>
</dbReference>
<dbReference type="Gene3D" id="3.20.20.80">
    <property type="entry name" value="Glycosidases"/>
    <property type="match status" value="1"/>
</dbReference>
<dbReference type="InterPro" id="IPR001579">
    <property type="entry name" value="Glyco_hydro_18_chit_AS"/>
</dbReference>
<dbReference type="SUPFAM" id="SSF49384">
    <property type="entry name" value="Carbohydrate-binding domain"/>
    <property type="match status" value="1"/>
</dbReference>
<proteinExistence type="inferred from homology"/>
<dbReference type="GO" id="GO:0008061">
    <property type="term" value="F:chitin binding"/>
    <property type="evidence" value="ECO:0007669"/>
    <property type="project" value="InterPro"/>
</dbReference>
<evidence type="ECO:0000256" key="1">
    <source>
        <dbReference type="ARBA" id="ARBA00000822"/>
    </source>
</evidence>
<dbReference type="Gene3D" id="2.60.40.290">
    <property type="match status" value="1"/>
</dbReference>
<reference evidence="10 11" key="1">
    <citation type="submission" date="2015-11" db="EMBL/GenBank/DDBJ databases">
        <title>Genome Sequence of Bacillus simplex strain VanAntwerpen2.</title>
        <authorList>
            <person name="Couger M.B."/>
        </authorList>
    </citation>
    <scope>NUCLEOTIDE SEQUENCE [LARGE SCALE GENOMIC DNA]</scope>
    <source>
        <strain evidence="10 11">VanAntwerpen02</strain>
    </source>
</reference>
<dbReference type="SMART" id="SM00636">
    <property type="entry name" value="Glyco_18"/>
    <property type="match status" value="1"/>
</dbReference>
<dbReference type="InterPro" id="IPR017853">
    <property type="entry name" value="GH"/>
</dbReference>
<evidence type="ECO:0000259" key="8">
    <source>
        <dbReference type="PROSITE" id="PS51173"/>
    </source>
</evidence>
<dbReference type="SMART" id="SM00637">
    <property type="entry name" value="CBD_II"/>
    <property type="match status" value="1"/>
</dbReference>
<dbReference type="RefSeq" id="WP_061142637.1">
    <property type="nucleotide sequence ID" value="NZ_LNNH01000025.1"/>
</dbReference>
<gene>
    <name evidence="10" type="ORF">AS888_21045</name>
</gene>
<feature type="domain" description="GH18" evidence="9">
    <location>
        <begin position="39"/>
        <end position="471"/>
    </location>
</feature>
<comment type="similarity">
    <text evidence="7">Belongs to the glycosyl hydrolase 18 family.</text>
</comment>
<keyword evidence="5 6" id="KW-0326">Glycosidase</keyword>
<dbReference type="SUPFAM" id="SSF54556">
    <property type="entry name" value="Chitinase insertion domain"/>
    <property type="match status" value="1"/>
</dbReference>
<dbReference type="PANTHER" id="PTHR11177">
    <property type="entry name" value="CHITINASE"/>
    <property type="match status" value="1"/>
</dbReference>
<accession>A0A109MXC4</accession>
<sequence length="581" mass="64206">MKKGKWMYSMGMLVVLIASLIFGSIGASKSAEASGESVKKVVGYYTSWGAKDRDYQVEDIDGTNLTHINYAFADICWNGVHGNPSVGNPGSKTWKCQDKSIPLQSKKIPNGTVVLGDPEIDVQRAYGKKTVKDCNRAECGNFAKLADLKEKHPHIKTLIAVGGWSWSNRFSDAAADPATRKVFAKSSVEFIRAYGFDGVDLDWEYPVEGGLEGNSLRPEDKENYTSLLQEIRNELDKAEKEDGKQYLLTIAAGISGSFIKNTELSKIAGIVDWINLMTYDFHGGWETTTNHNAPLYFSKNDPNNSWGLTVKESVERYKAAKVPMDKVTLGLPFYGKGWTGVDGGGQNGEYQTATPGSNGSFLPQGTWDDAASGITGIFDYGDLAANYINKKGYKRYWNDEAKVPFLYNQRTKSFISYDDRESIGHKTDFIESQDMEGAMIWDLSLDCRTSGKYTCKGDTLLQKISDDLLEGGIKGPDQGGINHVNVTYTITSKWGSGSIFQIRIKNSGTSPIDDWKVEFDYAGEIQQIWNGRIISESQHHYVIKNDQWNKKINPGETVTIGGEGRGPAPAVITNVAVNEMD</sequence>
<evidence type="ECO:0000259" key="9">
    <source>
        <dbReference type="PROSITE" id="PS51910"/>
    </source>
</evidence>
<evidence type="ECO:0000256" key="6">
    <source>
        <dbReference type="RuleBase" id="RU000489"/>
    </source>
</evidence>
<dbReference type="InterPro" id="IPR029070">
    <property type="entry name" value="Chitinase_insertion_sf"/>
</dbReference>
<dbReference type="GO" id="GO:0030247">
    <property type="term" value="F:polysaccharide binding"/>
    <property type="evidence" value="ECO:0007669"/>
    <property type="project" value="UniProtKB-UniRule"/>
</dbReference>
<evidence type="ECO:0000256" key="7">
    <source>
        <dbReference type="RuleBase" id="RU004453"/>
    </source>
</evidence>
<dbReference type="SUPFAM" id="SSF51445">
    <property type="entry name" value="(Trans)glycosidases"/>
    <property type="match status" value="1"/>
</dbReference>
<dbReference type="InterPro" id="IPR011583">
    <property type="entry name" value="Chitinase_II/V-like_cat"/>
</dbReference>
<keyword evidence="4" id="KW-0146">Chitin degradation</keyword>
<dbReference type="Pfam" id="PF00704">
    <property type="entry name" value="Glyco_hydro_18"/>
    <property type="match status" value="1"/>
</dbReference>
<dbReference type="AlphaFoldDB" id="A0A109MXC4"/>
<evidence type="ECO:0000256" key="4">
    <source>
        <dbReference type="ARBA" id="ARBA00023024"/>
    </source>
</evidence>
<dbReference type="InterPro" id="IPR008965">
    <property type="entry name" value="CBM2/CBM3_carb-bd_dom_sf"/>
</dbReference>
<evidence type="ECO:0000313" key="11">
    <source>
        <dbReference type="Proteomes" id="UP000064189"/>
    </source>
</evidence>
<comment type="caution">
    <text evidence="10">The sequence shown here is derived from an EMBL/GenBank/DDBJ whole genome shotgun (WGS) entry which is preliminary data.</text>
</comment>
<dbReference type="FunFam" id="3.20.20.80:FF:000153">
    <property type="entry name" value="Chitinase A1"/>
    <property type="match status" value="1"/>
</dbReference>
<dbReference type="EMBL" id="LNNH01000025">
    <property type="protein sequence ID" value="KWW17996.1"/>
    <property type="molecule type" value="Genomic_DNA"/>
</dbReference>
<dbReference type="CDD" id="cd06548">
    <property type="entry name" value="GH18_chitinase"/>
    <property type="match status" value="1"/>
</dbReference>
<dbReference type="GO" id="GO:0005975">
    <property type="term" value="P:carbohydrate metabolic process"/>
    <property type="evidence" value="ECO:0007669"/>
    <property type="project" value="InterPro"/>
</dbReference>
<evidence type="ECO:0000256" key="3">
    <source>
        <dbReference type="ARBA" id="ARBA00022801"/>
    </source>
</evidence>
<keyword evidence="4" id="KW-0624">Polysaccharide degradation</keyword>
<dbReference type="InterPro" id="IPR001919">
    <property type="entry name" value="CBD2"/>
</dbReference>
<evidence type="ECO:0000256" key="2">
    <source>
        <dbReference type="ARBA" id="ARBA00012729"/>
    </source>
</evidence>
<keyword evidence="4" id="KW-0119">Carbohydrate metabolism</keyword>
<evidence type="ECO:0000313" key="10">
    <source>
        <dbReference type="EMBL" id="KWW17996.1"/>
    </source>
</evidence>
<keyword evidence="11" id="KW-1185">Reference proteome</keyword>
<dbReference type="Proteomes" id="UP000064189">
    <property type="component" value="Unassembled WGS sequence"/>
</dbReference>
<feature type="domain" description="CBM2" evidence="8">
    <location>
        <begin position="477"/>
        <end position="581"/>
    </location>
</feature>